<protein>
    <submittedName>
        <fullName evidence="1">DUF1573 domain-containing protein</fullName>
    </submittedName>
</protein>
<evidence type="ECO:0000313" key="2">
    <source>
        <dbReference type="Proteomes" id="UP001528920"/>
    </source>
</evidence>
<reference evidence="1 2" key="1">
    <citation type="submission" date="2022-01" db="EMBL/GenBank/DDBJ databases">
        <title>Labilibaculum sp. nov, a marine bacterium isolated from Antarctica.</title>
        <authorList>
            <person name="Dai W."/>
        </authorList>
    </citation>
    <scope>NUCLEOTIDE SEQUENCE [LARGE SCALE GENOMIC DNA]</scope>
    <source>
        <strain evidence="1 2">DW002</strain>
    </source>
</reference>
<dbReference type="EMBL" id="JAKJSC010000001">
    <property type="protein sequence ID" value="MDE5417934.1"/>
    <property type="molecule type" value="Genomic_DNA"/>
</dbReference>
<dbReference type="PROSITE" id="PS51257">
    <property type="entry name" value="PROKAR_LIPOPROTEIN"/>
    <property type="match status" value="1"/>
</dbReference>
<dbReference type="PANTHER" id="PTHR37833:SF1">
    <property type="entry name" value="SIGNAL PEPTIDE PROTEIN"/>
    <property type="match status" value="1"/>
</dbReference>
<organism evidence="1 2">
    <name type="scientific">Paralabilibaculum antarcticum</name>
    <dbReference type="NCBI Taxonomy" id="2912572"/>
    <lineage>
        <taxon>Bacteria</taxon>
        <taxon>Pseudomonadati</taxon>
        <taxon>Bacteroidota</taxon>
        <taxon>Bacteroidia</taxon>
        <taxon>Marinilabiliales</taxon>
        <taxon>Marinifilaceae</taxon>
        <taxon>Paralabilibaculum</taxon>
    </lineage>
</organism>
<dbReference type="InterPro" id="IPR013783">
    <property type="entry name" value="Ig-like_fold"/>
</dbReference>
<accession>A0ABT5VR79</accession>
<proteinExistence type="predicted"/>
<dbReference type="Proteomes" id="UP001528920">
    <property type="component" value="Unassembled WGS sequence"/>
</dbReference>
<dbReference type="InterPro" id="IPR011467">
    <property type="entry name" value="DUF1573"/>
</dbReference>
<comment type="caution">
    <text evidence="1">The sequence shown here is derived from an EMBL/GenBank/DDBJ whole genome shotgun (WGS) entry which is preliminary data.</text>
</comment>
<evidence type="ECO:0000313" key="1">
    <source>
        <dbReference type="EMBL" id="MDE5417934.1"/>
    </source>
</evidence>
<dbReference type="RefSeq" id="WP_275109269.1">
    <property type="nucleotide sequence ID" value="NZ_JAKJSC010000001.1"/>
</dbReference>
<dbReference type="PANTHER" id="PTHR37833">
    <property type="entry name" value="LIPOPROTEIN-RELATED"/>
    <property type="match status" value="1"/>
</dbReference>
<keyword evidence="2" id="KW-1185">Reference proteome</keyword>
<name>A0ABT5VR79_9BACT</name>
<sequence length="139" mass="16239">MNFRKYIWVGVLLLTFVGCKIRPKRSSEIINVNHRLSSLIFINKYIDFGKVRQDTLLIGKYRFYNSGSDTLFIKYVNPDCSCTGYSLSNDTIQPLDTAFIELKFDTKEKLGFNKIYTTVRANTQTEFYKLTLKAYVEEE</sequence>
<gene>
    <name evidence="1" type="ORF">L3049_07930</name>
</gene>
<dbReference type="Pfam" id="PF07610">
    <property type="entry name" value="DUF1573"/>
    <property type="match status" value="1"/>
</dbReference>
<dbReference type="Gene3D" id="2.60.40.10">
    <property type="entry name" value="Immunoglobulins"/>
    <property type="match status" value="1"/>
</dbReference>